<evidence type="ECO:0000256" key="4">
    <source>
        <dbReference type="ARBA" id="ARBA00023136"/>
    </source>
</evidence>
<evidence type="ECO:0000256" key="5">
    <source>
        <dbReference type="SAM" id="Phobius"/>
    </source>
</evidence>
<feature type="transmembrane region" description="Helical" evidence="5">
    <location>
        <begin position="12"/>
        <end position="35"/>
    </location>
</feature>
<gene>
    <name evidence="6" type="ORF">MNB_SV-13-1249</name>
</gene>
<reference evidence="6" key="1">
    <citation type="submission" date="2016-10" db="EMBL/GenBank/DDBJ databases">
        <authorList>
            <person name="de Groot N.N."/>
        </authorList>
    </citation>
    <scope>NUCLEOTIDE SEQUENCE</scope>
</reference>
<dbReference type="Pfam" id="PF07264">
    <property type="entry name" value="EI24"/>
    <property type="match status" value="1"/>
</dbReference>
<dbReference type="AlphaFoldDB" id="A0A1W1BGS1"/>
<comment type="subcellular location">
    <subcellularLocation>
        <location evidence="1">Membrane</location>
        <topology evidence="1">Multi-pass membrane protein</topology>
    </subcellularLocation>
</comment>
<feature type="transmembrane region" description="Helical" evidence="5">
    <location>
        <begin position="47"/>
        <end position="71"/>
    </location>
</feature>
<accession>A0A1W1BGS1</accession>
<dbReference type="EMBL" id="FPHM01000004">
    <property type="protein sequence ID" value="SFV52688.1"/>
    <property type="molecule type" value="Genomic_DNA"/>
</dbReference>
<feature type="transmembrane region" description="Helical" evidence="5">
    <location>
        <begin position="91"/>
        <end position="114"/>
    </location>
</feature>
<feature type="transmembrane region" description="Helical" evidence="5">
    <location>
        <begin position="148"/>
        <end position="178"/>
    </location>
</feature>
<dbReference type="InterPro" id="IPR059112">
    <property type="entry name" value="CysZ/EI24"/>
</dbReference>
<keyword evidence="3 5" id="KW-1133">Transmembrane helix</keyword>
<evidence type="ECO:0000256" key="3">
    <source>
        <dbReference type="ARBA" id="ARBA00022989"/>
    </source>
</evidence>
<keyword evidence="4 5" id="KW-0472">Membrane</keyword>
<feature type="transmembrane region" description="Helical" evidence="5">
    <location>
        <begin position="206"/>
        <end position="231"/>
    </location>
</feature>
<evidence type="ECO:0000313" key="6">
    <source>
        <dbReference type="EMBL" id="SFV52688.1"/>
    </source>
</evidence>
<organism evidence="6">
    <name type="scientific">hydrothermal vent metagenome</name>
    <dbReference type="NCBI Taxonomy" id="652676"/>
    <lineage>
        <taxon>unclassified sequences</taxon>
        <taxon>metagenomes</taxon>
        <taxon>ecological metagenomes</taxon>
    </lineage>
</organism>
<evidence type="ECO:0000256" key="2">
    <source>
        <dbReference type="ARBA" id="ARBA00022692"/>
    </source>
</evidence>
<evidence type="ECO:0000256" key="1">
    <source>
        <dbReference type="ARBA" id="ARBA00004141"/>
    </source>
</evidence>
<name>A0A1W1BGS1_9ZZZZ</name>
<sequence>MVRSNGAWMLSALIWLTLILLTFALIFSFFGNFILRYISKEKYTSFSIWVALGSTVFWSVVWFFNGDYIYAQFLKLLTWLPFETIEKGISFLIGFYIIYNAIIVSMLFISSLFSEPLVIAVEKKHFADASVVRNHLFSSLGHTIKDSLIFILLSIIAFPLLFIPIINIFIQIALWMWLTKDTVSYDALSLTMENVNKTEIKAHKKAVWFIIFVATLFNFVPVLNLFGPYFGEIAMFHYFKK</sequence>
<keyword evidence="2 5" id="KW-0812">Transmembrane</keyword>
<proteinExistence type="predicted"/>
<protein>
    <submittedName>
        <fullName evidence="6">Probable transmembrane protein</fullName>
    </submittedName>
</protein>